<evidence type="ECO:0000313" key="2">
    <source>
        <dbReference type="Proteomes" id="UP001062846"/>
    </source>
</evidence>
<dbReference type="EMBL" id="CM046397">
    <property type="protein sequence ID" value="KAI8535931.1"/>
    <property type="molecule type" value="Genomic_DNA"/>
</dbReference>
<dbReference type="Proteomes" id="UP001062846">
    <property type="component" value="Chromosome 10"/>
</dbReference>
<gene>
    <name evidence="1" type="ORF">RHMOL_Rhmol10G0214100</name>
</gene>
<sequence length="259" mass="29206">MCYLWEDYLRDPSWHPFKVISVGEGHKYSSVAAEAWKNLSDAERAPFLELANQIKACTKTNVPKKKKTPTLLVRHFNPMNKTLEFGRMKVYSITPTDVGKALGLPLGTVPVPTDCENFHVEHIRVMFAVGDEQLKRGVTFGMMKEVFESGVADAKFQTSYVLFVLSSLLCPTTKDVASTKFYPAGYDLTKISSYAWAEFVLDWLVKVITKFKKRDMKLVDKKKDAPGISGCVLLLMLIYFDKEEMKMNVGTVGVPLIQS</sequence>
<comment type="caution">
    <text evidence="1">The sequence shown here is derived from an EMBL/GenBank/DDBJ whole genome shotgun (WGS) entry which is preliminary data.</text>
</comment>
<evidence type="ECO:0000313" key="1">
    <source>
        <dbReference type="EMBL" id="KAI8535931.1"/>
    </source>
</evidence>
<protein>
    <submittedName>
        <fullName evidence="1">Uncharacterized protein</fullName>
    </submittedName>
</protein>
<reference evidence="1" key="1">
    <citation type="submission" date="2022-02" db="EMBL/GenBank/DDBJ databases">
        <title>Plant Genome Project.</title>
        <authorList>
            <person name="Zhang R.-G."/>
        </authorList>
    </citation>
    <scope>NUCLEOTIDE SEQUENCE</scope>
    <source>
        <strain evidence="1">AT1</strain>
    </source>
</reference>
<keyword evidence="2" id="KW-1185">Reference proteome</keyword>
<accession>A0ACC0M4I9</accession>
<name>A0ACC0M4I9_RHOML</name>
<organism evidence="1 2">
    <name type="scientific">Rhododendron molle</name>
    <name type="common">Chinese azalea</name>
    <name type="synonym">Azalea mollis</name>
    <dbReference type="NCBI Taxonomy" id="49168"/>
    <lineage>
        <taxon>Eukaryota</taxon>
        <taxon>Viridiplantae</taxon>
        <taxon>Streptophyta</taxon>
        <taxon>Embryophyta</taxon>
        <taxon>Tracheophyta</taxon>
        <taxon>Spermatophyta</taxon>
        <taxon>Magnoliopsida</taxon>
        <taxon>eudicotyledons</taxon>
        <taxon>Gunneridae</taxon>
        <taxon>Pentapetalae</taxon>
        <taxon>asterids</taxon>
        <taxon>Ericales</taxon>
        <taxon>Ericaceae</taxon>
        <taxon>Ericoideae</taxon>
        <taxon>Rhodoreae</taxon>
        <taxon>Rhododendron</taxon>
    </lineage>
</organism>
<proteinExistence type="predicted"/>